<dbReference type="GeneID" id="10799157"/>
<accession>F8D5I4</accession>
<reference evidence="2 3" key="1">
    <citation type="journal article" date="2012" name="Stand. Genomic Sci.">
        <title>Complete genome sequence of Halopiger xanaduensis type strain (SH-6(T)).</title>
        <authorList>
            <person name="Anderson I."/>
            <person name="Tindall B.J."/>
            <person name="Rohde M."/>
            <person name="Lucas S."/>
            <person name="Han J."/>
            <person name="Lapidus A."/>
            <person name="Cheng J.F."/>
            <person name="Goodwin L."/>
            <person name="Pitluck S."/>
            <person name="Peters L."/>
            <person name="Pati A."/>
            <person name="Mikhailova N."/>
            <person name="Pagani I."/>
            <person name="Teshima H."/>
            <person name="Han C."/>
            <person name="Tapia R."/>
            <person name="Land M."/>
            <person name="Woyke T."/>
            <person name="Klenk H.P."/>
            <person name="Kyrpides N."/>
            <person name="Ivanova N."/>
        </authorList>
    </citation>
    <scope>NUCLEOTIDE SEQUENCE [LARGE SCALE GENOMIC DNA]</scope>
    <source>
        <strain evidence="3">DSM 18323 / JCM 14033 / SH-6</strain>
    </source>
</reference>
<keyword evidence="3" id="KW-1185">Reference proteome</keyword>
<organism evidence="2 3">
    <name type="scientific">Halopiger xanaduensis (strain DSM 18323 / JCM 14033 / SH-6)</name>
    <dbReference type="NCBI Taxonomy" id="797210"/>
    <lineage>
        <taxon>Archaea</taxon>
        <taxon>Methanobacteriati</taxon>
        <taxon>Methanobacteriota</taxon>
        <taxon>Stenosarchaea group</taxon>
        <taxon>Halobacteria</taxon>
        <taxon>Halobacteriales</taxon>
        <taxon>Natrialbaceae</taxon>
        <taxon>Halopiger</taxon>
    </lineage>
</organism>
<dbReference type="eggNOG" id="arCOG06310">
    <property type="taxonomic scope" value="Archaea"/>
</dbReference>
<dbReference type="KEGG" id="hxa:Halxa_4218"/>
<dbReference type="STRING" id="797210.Halxa_4218"/>
<evidence type="ECO:0000313" key="3">
    <source>
        <dbReference type="Proteomes" id="UP000006794"/>
    </source>
</evidence>
<dbReference type="AlphaFoldDB" id="F8D5I4"/>
<evidence type="ECO:0000259" key="1">
    <source>
        <dbReference type="Pfam" id="PF26490"/>
    </source>
</evidence>
<dbReference type="Pfam" id="PF26490">
    <property type="entry name" value="DUF8159"/>
    <property type="match status" value="1"/>
</dbReference>
<proteinExistence type="predicted"/>
<sequence length="209" mass="22629">MNRRHLLTRCAGASAALVAVSGCTEETLAETETKPPFIEIDDEELDLPVDQQVEVVEAAVVRADDAEIETIDDLEAFLDDEGLPVERLEEVEKPIAEKLETEREDIDEIDNEPHGTGTVLALAFVHPDRTETGTLELVGLVAGGYAALVASGNDAELLEATVLDDAAELFGSFHVLAEWAEEYNEGTTSARSYGTKPWMTMKTVPSGDL</sequence>
<evidence type="ECO:0000313" key="2">
    <source>
        <dbReference type="EMBL" id="AEH38820.1"/>
    </source>
</evidence>
<gene>
    <name evidence="2" type="ordered locus">Halxa_4218</name>
</gene>
<dbReference type="RefSeq" id="WP_013881706.1">
    <property type="nucleotide sequence ID" value="NC_015666.1"/>
</dbReference>
<dbReference type="EMBL" id="CP002839">
    <property type="protein sequence ID" value="AEH38820.1"/>
    <property type="molecule type" value="Genomic_DNA"/>
</dbReference>
<dbReference type="InterPro" id="IPR058473">
    <property type="entry name" value="DUF8159"/>
</dbReference>
<dbReference type="OrthoDB" id="204894at2157"/>
<dbReference type="Proteomes" id="UP000006794">
    <property type="component" value="Chromosome"/>
</dbReference>
<dbReference type="HOGENOM" id="CLU_1369507_0_0_2"/>
<dbReference type="PROSITE" id="PS51257">
    <property type="entry name" value="PROKAR_LIPOPROTEIN"/>
    <property type="match status" value="1"/>
</dbReference>
<protein>
    <recommendedName>
        <fullName evidence="1">DUF8159 domain-containing protein</fullName>
    </recommendedName>
</protein>
<name>F8D5I4_HALXS</name>
<feature type="domain" description="DUF8159" evidence="1">
    <location>
        <begin position="65"/>
        <end position="204"/>
    </location>
</feature>